<feature type="compositionally biased region" description="Basic and acidic residues" evidence="3">
    <location>
        <begin position="219"/>
        <end position="234"/>
    </location>
</feature>
<dbReference type="InterPro" id="IPR025715">
    <property type="entry name" value="FoP_C"/>
</dbReference>
<dbReference type="SUPFAM" id="SSF54928">
    <property type="entry name" value="RNA-binding domain, RBD"/>
    <property type="match status" value="1"/>
</dbReference>
<evidence type="ECO:0000256" key="1">
    <source>
        <dbReference type="ARBA" id="ARBA00022884"/>
    </source>
</evidence>
<dbReference type="PROSITE" id="PS50102">
    <property type="entry name" value="RRM"/>
    <property type="match status" value="1"/>
</dbReference>
<dbReference type="Pfam" id="PF13865">
    <property type="entry name" value="FoP_duplication"/>
    <property type="match status" value="1"/>
</dbReference>
<dbReference type="SMART" id="SM01218">
    <property type="entry name" value="FoP_duplication"/>
    <property type="match status" value="1"/>
</dbReference>
<dbReference type="GO" id="GO:0005634">
    <property type="term" value="C:nucleus"/>
    <property type="evidence" value="ECO:0007669"/>
    <property type="project" value="TreeGrafter"/>
</dbReference>
<dbReference type="InterPro" id="IPR051229">
    <property type="entry name" value="ALYREF_mRNA_export"/>
</dbReference>
<dbReference type="Gramene" id="OMERI11G00070.1">
    <property type="protein sequence ID" value="OMERI11G00070.1"/>
    <property type="gene ID" value="OMERI11G00070"/>
</dbReference>
<proteinExistence type="predicted"/>
<protein>
    <recommendedName>
        <fullName evidence="4">RRM domain-containing protein</fullName>
    </recommendedName>
</protein>
<dbReference type="GO" id="GO:0006406">
    <property type="term" value="P:mRNA export from nucleus"/>
    <property type="evidence" value="ECO:0007669"/>
    <property type="project" value="TreeGrafter"/>
</dbReference>
<reference evidence="5" key="2">
    <citation type="submission" date="2018-05" db="EMBL/GenBank/DDBJ databases">
        <title>OmerRS3 (Oryza meridionalis Reference Sequence Version 3).</title>
        <authorList>
            <person name="Zhang J."/>
            <person name="Kudrna D."/>
            <person name="Lee S."/>
            <person name="Talag J."/>
            <person name="Welchert J."/>
            <person name="Wing R.A."/>
        </authorList>
    </citation>
    <scope>NUCLEOTIDE SEQUENCE [LARGE SCALE GENOMIC DNA]</scope>
    <source>
        <strain evidence="5">cv. OR44</strain>
    </source>
</reference>
<organism evidence="5">
    <name type="scientific">Oryza meridionalis</name>
    <dbReference type="NCBI Taxonomy" id="40149"/>
    <lineage>
        <taxon>Eukaryota</taxon>
        <taxon>Viridiplantae</taxon>
        <taxon>Streptophyta</taxon>
        <taxon>Embryophyta</taxon>
        <taxon>Tracheophyta</taxon>
        <taxon>Spermatophyta</taxon>
        <taxon>Magnoliopsida</taxon>
        <taxon>Liliopsida</taxon>
        <taxon>Poales</taxon>
        <taxon>Poaceae</taxon>
        <taxon>BOP clade</taxon>
        <taxon>Oryzoideae</taxon>
        <taxon>Oryzeae</taxon>
        <taxon>Oryzinae</taxon>
        <taxon>Oryza</taxon>
    </lineage>
</organism>
<reference evidence="5" key="1">
    <citation type="submission" date="2015-04" db="UniProtKB">
        <authorList>
            <consortium name="EnsemblPlants"/>
        </authorList>
    </citation>
    <scope>IDENTIFICATION</scope>
</reference>
<feature type="domain" description="RRM" evidence="4">
    <location>
        <begin position="92"/>
        <end position="165"/>
    </location>
</feature>
<feature type="compositionally biased region" description="Polar residues" evidence="3">
    <location>
        <begin position="8"/>
        <end position="20"/>
    </location>
</feature>
<feature type="region of interest" description="Disordered" evidence="3">
    <location>
        <begin position="1"/>
        <end position="26"/>
    </location>
</feature>
<evidence type="ECO:0000256" key="2">
    <source>
        <dbReference type="PROSITE-ProRule" id="PRU00176"/>
    </source>
</evidence>
<dbReference type="AlphaFoldDB" id="A0A0E0F163"/>
<evidence type="ECO:0000259" key="4">
    <source>
        <dbReference type="PROSITE" id="PS50102"/>
    </source>
</evidence>
<keyword evidence="6" id="KW-1185">Reference proteome</keyword>
<dbReference type="HOGENOM" id="CLU_052367_0_0_1"/>
<dbReference type="CDD" id="cd12680">
    <property type="entry name" value="RRM_THOC4"/>
    <property type="match status" value="1"/>
</dbReference>
<evidence type="ECO:0000313" key="6">
    <source>
        <dbReference type="Proteomes" id="UP000008021"/>
    </source>
</evidence>
<name>A0A0E0F163_9ORYZ</name>
<sequence length="248" mass="27388">MSYRLPQSPKQGRESNSAFRRNTKKMAADSLLDMSLDDLITNKYKRRSRPAPSARRFHSRAATRAAAAPYHAITFQAPPTAYAHPTLVETGTKLYISNLDYAVSNEDIKEFFSEVGDVKRYSINYDKSGRSKGTAEVVFSRKSDALAAVKRYNNVQLDGKLMKLELIGINIEPPPPAIFGFAAPAGYFDFPPIRGGRGWPRGRGGFAGRGRGHVGRGRGRGDRGSRKVSAEDLDADLDKYHAEGMQMS</sequence>
<dbReference type="eggNOG" id="KOG0533">
    <property type="taxonomic scope" value="Eukaryota"/>
</dbReference>
<dbReference type="InterPro" id="IPR000504">
    <property type="entry name" value="RRM_dom"/>
</dbReference>
<evidence type="ECO:0000313" key="5">
    <source>
        <dbReference type="EnsemblPlants" id="OMERI11G00070.1"/>
    </source>
</evidence>
<dbReference type="SMART" id="SM00360">
    <property type="entry name" value="RRM"/>
    <property type="match status" value="1"/>
</dbReference>
<accession>A0A0E0F163</accession>
<dbReference type="Gene3D" id="3.30.70.330">
    <property type="match status" value="1"/>
</dbReference>
<feature type="region of interest" description="Disordered" evidence="3">
    <location>
        <begin position="204"/>
        <end position="234"/>
    </location>
</feature>
<dbReference type="PANTHER" id="PTHR19965">
    <property type="entry name" value="RNA AND EXPORT FACTOR BINDING PROTEIN"/>
    <property type="match status" value="1"/>
</dbReference>
<evidence type="ECO:0000256" key="3">
    <source>
        <dbReference type="SAM" id="MobiDB-lite"/>
    </source>
</evidence>
<dbReference type="Pfam" id="PF00076">
    <property type="entry name" value="RRM_1"/>
    <property type="match status" value="1"/>
</dbReference>
<dbReference type="GO" id="GO:0003729">
    <property type="term" value="F:mRNA binding"/>
    <property type="evidence" value="ECO:0007669"/>
    <property type="project" value="TreeGrafter"/>
</dbReference>
<dbReference type="EnsemblPlants" id="OMERI11G00070.1">
    <property type="protein sequence ID" value="OMERI11G00070.1"/>
    <property type="gene ID" value="OMERI11G00070"/>
</dbReference>
<dbReference type="Proteomes" id="UP000008021">
    <property type="component" value="Chromosome 11"/>
</dbReference>
<dbReference type="STRING" id="40149.A0A0E0F163"/>
<dbReference type="InterPro" id="IPR035979">
    <property type="entry name" value="RBD_domain_sf"/>
</dbReference>
<keyword evidence="1 2" id="KW-0694">RNA-binding</keyword>
<dbReference type="InterPro" id="IPR012677">
    <property type="entry name" value="Nucleotide-bd_a/b_plait_sf"/>
</dbReference>
<dbReference type="PANTHER" id="PTHR19965:SF95">
    <property type="entry name" value="OS11G0100200 PROTEIN"/>
    <property type="match status" value="1"/>
</dbReference>